<dbReference type="OrthoDB" id="9812260at2"/>
<dbReference type="CDD" id="cd01949">
    <property type="entry name" value="GGDEF"/>
    <property type="match status" value="1"/>
</dbReference>
<evidence type="ECO:0000259" key="1">
    <source>
        <dbReference type="PROSITE" id="PS50887"/>
    </source>
</evidence>
<dbReference type="SUPFAM" id="SSF55785">
    <property type="entry name" value="PYP-like sensor domain (PAS domain)"/>
    <property type="match status" value="2"/>
</dbReference>
<keyword evidence="2" id="KW-0418">Kinase</keyword>
<dbReference type="InterPro" id="IPR000014">
    <property type="entry name" value="PAS"/>
</dbReference>
<dbReference type="SMART" id="SM00267">
    <property type="entry name" value="GGDEF"/>
    <property type="match status" value="1"/>
</dbReference>
<dbReference type="CDD" id="cd00130">
    <property type="entry name" value="PAS"/>
    <property type="match status" value="1"/>
</dbReference>
<feature type="domain" description="GGDEF" evidence="1">
    <location>
        <begin position="349"/>
        <end position="484"/>
    </location>
</feature>
<evidence type="ECO:0000313" key="2">
    <source>
        <dbReference type="EMBL" id="AWI54853.1"/>
    </source>
</evidence>
<dbReference type="Proteomes" id="UP000244892">
    <property type="component" value="Chromosome"/>
</dbReference>
<proteinExistence type="predicted"/>
<dbReference type="RefSeq" id="WP_109037934.1">
    <property type="nucleotide sequence ID" value="NZ_CP029210.1"/>
</dbReference>
<dbReference type="InterPro" id="IPR029787">
    <property type="entry name" value="Nucleotide_cyclase"/>
</dbReference>
<accession>A0A2U8FUX5</accession>
<dbReference type="Pfam" id="PF00990">
    <property type="entry name" value="GGDEF"/>
    <property type="match status" value="1"/>
</dbReference>
<dbReference type="PROSITE" id="PS50887">
    <property type="entry name" value="GGDEF"/>
    <property type="match status" value="1"/>
</dbReference>
<dbReference type="InterPro" id="IPR000160">
    <property type="entry name" value="GGDEF_dom"/>
</dbReference>
<evidence type="ECO:0000313" key="3">
    <source>
        <dbReference type="Proteomes" id="UP000244892"/>
    </source>
</evidence>
<sequence>MGELYEDMFELAPVSLWLEDYSALKQLFDRWRAERVEDLRAHLSGHPERTAECAAAIRLLRVNRHTLDLYGAADLAELSANLHRVFRDDMLHNFVWELEQLWSGQTHFRSQTVNYTLHGERLAITLRANVLPGHEATWSRVLLAIEDVTERTRGEQALRRSELYAKGLFEHSPVSLWVEDFSGVRKLLDEVRRQDIEDFRVFLDVHPDFVLRCMQEIRVLDVNQQTLEMFRAADKATLLGRLDEVFRGDMRTHFAEQLIELWHGRLFQQREVVNYALDGEKLHVYLQFSVLPGHEDSWDQVLVSLTDISARKKAEAYLEYLGQHDALTGLRNRGFFMDELARIERRGPWPASVIVLDLNDLKQTNDEFGHAGGDALLRRLGEVLRKAVERPATASRLGGDEFAILLPGADARHAEFTVEQVHELLALNNQYHAGHTLSVSIGWATSQDGERMEALLHRADQAMYEAKRRHYVRLGHDRRAMADRRST</sequence>
<dbReference type="SUPFAM" id="SSF55073">
    <property type="entry name" value="Nucleotide cyclase"/>
    <property type="match status" value="1"/>
</dbReference>
<dbReference type="GO" id="GO:0016301">
    <property type="term" value="F:kinase activity"/>
    <property type="evidence" value="ECO:0007669"/>
    <property type="project" value="UniProtKB-KW"/>
</dbReference>
<gene>
    <name evidence="2" type="ORF">DEH84_16575</name>
</gene>
<dbReference type="Gene3D" id="3.30.70.270">
    <property type="match status" value="1"/>
</dbReference>
<dbReference type="PANTHER" id="PTHR44757">
    <property type="entry name" value="DIGUANYLATE CYCLASE DGCP"/>
    <property type="match status" value="1"/>
</dbReference>
<dbReference type="Gene3D" id="3.30.450.20">
    <property type="entry name" value="PAS domain"/>
    <property type="match status" value="2"/>
</dbReference>
<dbReference type="NCBIfam" id="TIGR00254">
    <property type="entry name" value="GGDEF"/>
    <property type="match status" value="1"/>
</dbReference>
<dbReference type="InterPro" id="IPR043128">
    <property type="entry name" value="Rev_trsase/Diguanyl_cyclase"/>
</dbReference>
<reference evidence="2 3" key="1">
    <citation type="submission" date="2018-05" db="EMBL/GenBank/DDBJ databases">
        <title>complete genome sequence of Aquabacterium olei NBRC 110486.</title>
        <authorList>
            <person name="Tang B."/>
            <person name="Chang J."/>
            <person name="Zhang L."/>
            <person name="Yang H."/>
        </authorList>
    </citation>
    <scope>NUCLEOTIDE SEQUENCE [LARGE SCALE GENOMIC DNA]</scope>
    <source>
        <strain evidence="2 3">NBRC 110486</strain>
    </source>
</reference>
<protein>
    <submittedName>
        <fullName evidence="2">Histidine kinase</fullName>
    </submittedName>
</protein>
<dbReference type="KEGG" id="aon:DEH84_16575"/>
<keyword evidence="2" id="KW-0808">Transferase</keyword>
<name>A0A2U8FUX5_9BURK</name>
<keyword evidence="3" id="KW-1185">Reference proteome</keyword>
<dbReference type="InterPro" id="IPR052155">
    <property type="entry name" value="Biofilm_reg_signaling"/>
</dbReference>
<dbReference type="EMBL" id="CP029210">
    <property type="protein sequence ID" value="AWI54853.1"/>
    <property type="molecule type" value="Genomic_DNA"/>
</dbReference>
<organism evidence="2 3">
    <name type="scientific">Aquabacterium olei</name>
    <dbReference type="NCBI Taxonomy" id="1296669"/>
    <lineage>
        <taxon>Bacteria</taxon>
        <taxon>Pseudomonadati</taxon>
        <taxon>Pseudomonadota</taxon>
        <taxon>Betaproteobacteria</taxon>
        <taxon>Burkholderiales</taxon>
        <taxon>Aquabacterium</taxon>
    </lineage>
</organism>
<dbReference type="InterPro" id="IPR035965">
    <property type="entry name" value="PAS-like_dom_sf"/>
</dbReference>
<dbReference type="AlphaFoldDB" id="A0A2U8FUX5"/>
<dbReference type="PANTHER" id="PTHR44757:SF2">
    <property type="entry name" value="BIOFILM ARCHITECTURE MAINTENANCE PROTEIN MBAA"/>
    <property type="match status" value="1"/>
</dbReference>